<reference evidence="2 3" key="1">
    <citation type="submission" date="2018-01" db="EMBL/GenBank/DDBJ databases">
        <title>A novel member of the phylum Bacteroidetes isolated from glacier ice.</title>
        <authorList>
            <person name="Liu Q."/>
            <person name="Xin Y.-H."/>
        </authorList>
    </citation>
    <scope>NUCLEOTIDE SEQUENCE [LARGE SCALE GENOMIC DNA]</scope>
    <source>
        <strain evidence="2 3">RB1R16</strain>
    </source>
</reference>
<dbReference type="EMBL" id="PPSL01000003">
    <property type="protein sequence ID" value="PQJ10522.1"/>
    <property type="molecule type" value="Genomic_DNA"/>
</dbReference>
<dbReference type="RefSeq" id="WP_105039250.1">
    <property type="nucleotide sequence ID" value="NZ_PPSL01000003.1"/>
</dbReference>
<accession>A0A2S7SUC1</accession>
<dbReference type="OrthoDB" id="9813053at2"/>
<dbReference type="Proteomes" id="UP000239872">
    <property type="component" value="Unassembled WGS sequence"/>
</dbReference>
<keyword evidence="3" id="KW-1185">Reference proteome</keyword>
<feature type="domain" description="Antitoxin SocA-like Panacea" evidence="1">
    <location>
        <begin position="34"/>
        <end position="140"/>
    </location>
</feature>
<evidence type="ECO:0000313" key="2">
    <source>
        <dbReference type="EMBL" id="PQJ10522.1"/>
    </source>
</evidence>
<sequence length="195" mass="22070">MSFSYEVRRNIQLLLFVIQSLGGRTTPNMAFIVFYLADLRFLGMHGRLTFGNFYMAMKNGPIPFNILSLLMELNNQGEGSIAMKLKNSFFVDEDGGLRNKVKYDPDYLSNEEVESLFLTIQAYKKIDVETLRAKTIGLAWQQADTNSIISVLKMAEEINVDSALIQSIASLYDNEKTKTIVNEEKIKAAKIFTGE</sequence>
<comment type="caution">
    <text evidence="2">The sequence shown here is derived from an EMBL/GenBank/DDBJ whole genome shotgun (WGS) entry which is preliminary data.</text>
</comment>
<dbReference type="InterPro" id="IPR025272">
    <property type="entry name" value="SocA_Panacea"/>
</dbReference>
<gene>
    <name evidence="2" type="ORF">CJD36_011135</name>
</gene>
<evidence type="ECO:0000313" key="3">
    <source>
        <dbReference type="Proteomes" id="UP000239872"/>
    </source>
</evidence>
<name>A0A2S7SUC1_9BACT</name>
<evidence type="ECO:0000259" key="1">
    <source>
        <dbReference type="Pfam" id="PF13274"/>
    </source>
</evidence>
<dbReference type="AlphaFoldDB" id="A0A2S7SUC1"/>
<organism evidence="2 3">
    <name type="scientific">Flavipsychrobacter stenotrophus</name>
    <dbReference type="NCBI Taxonomy" id="2077091"/>
    <lineage>
        <taxon>Bacteria</taxon>
        <taxon>Pseudomonadati</taxon>
        <taxon>Bacteroidota</taxon>
        <taxon>Chitinophagia</taxon>
        <taxon>Chitinophagales</taxon>
        <taxon>Chitinophagaceae</taxon>
        <taxon>Flavipsychrobacter</taxon>
    </lineage>
</organism>
<dbReference type="Pfam" id="PF13274">
    <property type="entry name" value="SocA_Panacea"/>
    <property type="match status" value="1"/>
</dbReference>
<protein>
    <recommendedName>
        <fullName evidence="1">Antitoxin SocA-like Panacea domain-containing protein</fullName>
    </recommendedName>
</protein>
<proteinExistence type="predicted"/>